<evidence type="ECO:0000313" key="6">
    <source>
        <dbReference type="Proteomes" id="UP000004095"/>
    </source>
</evidence>
<evidence type="ECO:0000256" key="1">
    <source>
        <dbReference type="ARBA" id="ARBA00022553"/>
    </source>
</evidence>
<dbReference type="eggNOG" id="COG3437">
    <property type="taxonomic scope" value="Bacteria"/>
</dbReference>
<comment type="caution">
    <text evidence="5">The sequence shown here is derived from an EMBL/GenBank/DDBJ whole genome shotgun (WGS) entry which is preliminary data.</text>
</comment>
<feature type="modified residue" description="4-aspartylphosphate" evidence="3">
    <location>
        <position position="62"/>
    </location>
</feature>
<dbReference type="PROSITE" id="PS50110">
    <property type="entry name" value="RESPONSE_REGULATORY"/>
    <property type="match status" value="1"/>
</dbReference>
<evidence type="ECO:0000256" key="2">
    <source>
        <dbReference type="ARBA" id="ARBA00023125"/>
    </source>
</evidence>
<dbReference type="SMART" id="SM00448">
    <property type="entry name" value="REC"/>
    <property type="match status" value="1"/>
</dbReference>
<dbReference type="PANTHER" id="PTHR44591:SF3">
    <property type="entry name" value="RESPONSE REGULATORY DOMAIN-CONTAINING PROTEIN"/>
    <property type="match status" value="1"/>
</dbReference>
<keyword evidence="1 3" id="KW-0597">Phosphoprotein</keyword>
<dbReference type="GO" id="GO:0003677">
    <property type="term" value="F:DNA binding"/>
    <property type="evidence" value="ECO:0007669"/>
    <property type="project" value="UniProtKB-KW"/>
</dbReference>
<keyword evidence="6" id="KW-1185">Reference proteome</keyword>
<dbReference type="Pfam" id="PF00072">
    <property type="entry name" value="Response_reg"/>
    <property type="match status" value="1"/>
</dbReference>
<accession>A1ZVX7</accession>
<evidence type="ECO:0000256" key="3">
    <source>
        <dbReference type="PROSITE-ProRule" id="PRU00169"/>
    </source>
</evidence>
<dbReference type="EMBL" id="AAWS01000048">
    <property type="protein sequence ID" value="EAY25459.1"/>
    <property type="molecule type" value="Genomic_DNA"/>
</dbReference>
<sequence>MTMNPHSFRKKILVADDNPAVIETIFQYFNDTKQPYELLNACNGSIAYQIAKEELPDLIILDWEMPMLSGLEVIGYLKKQEETQHIPIIIATGAQIEDRNLEEALETGAIDYIRKPFSRIELLARSKAAMRMSALHQREKTLLQSVIDAQNRELSTIALQVAQKNELLDGVVKKLQPIASQDNTIKSYLKTLQNGLSLDNQWGKFKLHFEKVHPHFFTRLQQNYPVLSPNELKLCAYMKMNLSVKETMQILNISKKGLETARYRIKKKMSLTPKDDLPKLIQHF</sequence>
<dbReference type="Gene3D" id="3.40.50.2300">
    <property type="match status" value="1"/>
</dbReference>
<dbReference type="AlphaFoldDB" id="A1ZVX7"/>
<dbReference type="Proteomes" id="UP000004095">
    <property type="component" value="Unassembled WGS sequence"/>
</dbReference>
<evidence type="ECO:0000259" key="4">
    <source>
        <dbReference type="PROSITE" id="PS50110"/>
    </source>
</evidence>
<proteinExistence type="predicted"/>
<dbReference type="InterPro" id="IPR001789">
    <property type="entry name" value="Sig_transdc_resp-reg_receiver"/>
</dbReference>
<organism evidence="5 6">
    <name type="scientific">Microscilla marina ATCC 23134</name>
    <dbReference type="NCBI Taxonomy" id="313606"/>
    <lineage>
        <taxon>Bacteria</taxon>
        <taxon>Pseudomonadati</taxon>
        <taxon>Bacteroidota</taxon>
        <taxon>Cytophagia</taxon>
        <taxon>Cytophagales</taxon>
        <taxon>Microscillaceae</taxon>
        <taxon>Microscilla</taxon>
    </lineage>
</organism>
<dbReference type="InterPro" id="IPR016032">
    <property type="entry name" value="Sig_transdc_resp-reg_C-effctor"/>
</dbReference>
<dbReference type="RefSeq" id="WP_002702789.1">
    <property type="nucleotide sequence ID" value="NZ_AAWS01000048.1"/>
</dbReference>
<protein>
    <submittedName>
        <fullName evidence="5">DNA-binding response regulator</fullName>
    </submittedName>
</protein>
<name>A1ZVX7_MICM2</name>
<dbReference type="InterPro" id="IPR011006">
    <property type="entry name" value="CheY-like_superfamily"/>
</dbReference>
<evidence type="ECO:0000313" key="5">
    <source>
        <dbReference type="EMBL" id="EAY25459.1"/>
    </source>
</evidence>
<gene>
    <name evidence="5" type="ORF">M23134_00813</name>
</gene>
<dbReference type="InterPro" id="IPR050595">
    <property type="entry name" value="Bact_response_regulator"/>
</dbReference>
<dbReference type="GO" id="GO:0006355">
    <property type="term" value="P:regulation of DNA-templated transcription"/>
    <property type="evidence" value="ECO:0007669"/>
    <property type="project" value="InterPro"/>
</dbReference>
<feature type="domain" description="Response regulatory" evidence="4">
    <location>
        <begin position="11"/>
        <end position="130"/>
    </location>
</feature>
<dbReference type="PANTHER" id="PTHR44591">
    <property type="entry name" value="STRESS RESPONSE REGULATOR PROTEIN 1"/>
    <property type="match status" value="1"/>
</dbReference>
<dbReference type="SUPFAM" id="SSF52172">
    <property type="entry name" value="CheY-like"/>
    <property type="match status" value="1"/>
</dbReference>
<dbReference type="SUPFAM" id="SSF46894">
    <property type="entry name" value="C-terminal effector domain of the bipartite response regulators"/>
    <property type="match status" value="1"/>
</dbReference>
<reference evidence="5 6" key="1">
    <citation type="submission" date="2007-01" db="EMBL/GenBank/DDBJ databases">
        <authorList>
            <person name="Haygood M."/>
            <person name="Podell S."/>
            <person name="Anderson C."/>
            <person name="Hopkinson B."/>
            <person name="Roe K."/>
            <person name="Barbeau K."/>
            <person name="Gaasterland T."/>
            <person name="Ferriera S."/>
            <person name="Johnson J."/>
            <person name="Kravitz S."/>
            <person name="Beeson K."/>
            <person name="Sutton G."/>
            <person name="Rogers Y.-H."/>
            <person name="Friedman R."/>
            <person name="Frazier M."/>
            <person name="Venter J.C."/>
        </authorList>
    </citation>
    <scope>NUCLEOTIDE SEQUENCE [LARGE SCALE GENOMIC DNA]</scope>
    <source>
        <strain evidence="5 6">ATCC 23134</strain>
    </source>
</reference>
<dbReference type="GO" id="GO:0000160">
    <property type="term" value="P:phosphorelay signal transduction system"/>
    <property type="evidence" value="ECO:0007669"/>
    <property type="project" value="InterPro"/>
</dbReference>
<dbReference type="OrthoDB" id="7631574at2"/>
<keyword evidence="2 5" id="KW-0238">DNA-binding</keyword>